<comment type="catalytic activity">
    <reaction evidence="3">
        <text>2 a mycocerosyl-[mycocerosic acid synthase] + a phthiodiolone = a dimycocerosyl phthiodiolone + 2 holo-[mycocerosic acid synthase].</text>
        <dbReference type="EC" id="2.3.1.282"/>
    </reaction>
</comment>
<dbReference type="Gene3D" id="3.30.559.10">
    <property type="entry name" value="Chloramphenicol acetyltransferase-like domain"/>
    <property type="match status" value="1"/>
</dbReference>
<dbReference type="InterPro" id="IPR031641">
    <property type="entry name" value="PapA_C"/>
</dbReference>
<evidence type="ECO:0000259" key="12">
    <source>
        <dbReference type="Pfam" id="PF16911"/>
    </source>
</evidence>
<keyword evidence="7 13" id="KW-0808">Transferase</keyword>
<evidence type="ECO:0000256" key="10">
    <source>
        <dbReference type="ARBA" id="ARBA00032317"/>
    </source>
</evidence>
<gene>
    <name evidence="13" type="primary">ladG</name>
</gene>
<evidence type="ECO:0000256" key="3">
    <source>
        <dbReference type="ARBA" id="ARBA00001907"/>
    </source>
</evidence>
<organism evidence="13">
    <name type="scientific">Streptomyces sp. CS684</name>
    <dbReference type="NCBI Taxonomy" id="272618"/>
    <lineage>
        <taxon>Bacteria</taxon>
        <taxon>Bacillati</taxon>
        <taxon>Actinomycetota</taxon>
        <taxon>Actinomycetes</taxon>
        <taxon>Kitasatosporales</taxon>
        <taxon>Streptomycetaceae</taxon>
        <taxon>Streptomyces</taxon>
    </lineage>
</organism>
<evidence type="ECO:0000256" key="4">
    <source>
        <dbReference type="ARBA" id="ARBA00006558"/>
    </source>
</evidence>
<dbReference type="EC" id="2.3.1.282" evidence="5"/>
<comment type="catalytic activity">
    <reaction evidence="2">
        <text>2 a mycocerosyl-[mycocerosic acid synthase] + a phenolphthiocerol = a dimycocerosyl phenolphthiocerol + 2 holo-[mycocerosic acid synthase].</text>
        <dbReference type="EC" id="2.3.1.282"/>
    </reaction>
</comment>
<evidence type="ECO:0000256" key="9">
    <source>
        <dbReference type="ARBA" id="ARBA00030465"/>
    </source>
</evidence>
<evidence type="ECO:0000256" key="2">
    <source>
        <dbReference type="ARBA" id="ARBA00000625"/>
    </source>
</evidence>
<reference evidence="13" key="1">
    <citation type="submission" date="2012-03" db="EMBL/GenBank/DDBJ databases">
        <title>Organization of laidlomycin biosynthetic gene cluster in Streptomyces laidlogenes KCTC 10631BP.</title>
        <authorList>
            <person name="Hwang J.Y."/>
            <person name="Kim H.S."/>
            <person name="Sedai B."/>
            <person name="Nam D.H."/>
        </authorList>
    </citation>
    <scope>NUCLEOTIDE SEQUENCE</scope>
    <source>
        <strain evidence="13">CS684</strain>
    </source>
</reference>
<evidence type="ECO:0000256" key="11">
    <source>
        <dbReference type="ARBA" id="ARBA00033407"/>
    </source>
</evidence>
<feature type="domain" description="Phthiocerol/phthiodiolone dimycocerosyl transferase C-terminal" evidence="12">
    <location>
        <begin position="197"/>
        <end position="381"/>
    </location>
</feature>
<proteinExistence type="inferred from homology"/>
<dbReference type="Gene3D" id="3.30.559.30">
    <property type="entry name" value="Nonribosomal peptide synthetase, condensation domain"/>
    <property type="match status" value="1"/>
</dbReference>
<accession>I3WY36</accession>
<dbReference type="Pfam" id="PF16911">
    <property type="entry name" value="PapA_C"/>
    <property type="match status" value="1"/>
</dbReference>
<dbReference type="EMBL" id="JQ793783">
    <property type="protein sequence ID" value="AFL48536.1"/>
    <property type="molecule type" value="Genomic_DNA"/>
</dbReference>
<dbReference type="InterPro" id="IPR023213">
    <property type="entry name" value="CAT-like_dom_sf"/>
</dbReference>
<name>I3WY36_9ACTN</name>
<evidence type="ECO:0000256" key="5">
    <source>
        <dbReference type="ARBA" id="ARBA00012866"/>
    </source>
</evidence>
<keyword evidence="8" id="KW-0012">Acyltransferase</keyword>
<dbReference type="SUPFAM" id="SSF52777">
    <property type="entry name" value="CoA-dependent acyltransferases"/>
    <property type="match status" value="2"/>
</dbReference>
<evidence type="ECO:0000313" key="13">
    <source>
        <dbReference type="EMBL" id="AFL48536.1"/>
    </source>
</evidence>
<evidence type="ECO:0000256" key="1">
    <source>
        <dbReference type="ARBA" id="ARBA00000026"/>
    </source>
</evidence>
<dbReference type="AlphaFoldDB" id="I3WY36"/>
<dbReference type="GO" id="GO:0016746">
    <property type="term" value="F:acyltransferase activity"/>
    <property type="evidence" value="ECO:0007669"/>
    <property type="project" value="UniProtKB-KW"/>
</dbReference>
<evidence type="ECO:0000256" key="8">
    <source>
        <dbReference type="ARBA" id="ARBA00023315"/>
    </source>
</evidence>
<evidence type="ECO:0000256" key="7">
    <source>
        <dbReference type="ARBA" id="ARBA00022679"/>
    </source>
</evidence>
<sequence>MERRLGAHEMALYRSGGRVLVPCEIEGDVDRALLAEALRILTEFHPVLLGRFVPGGDGEESCVVQDGDPRTQRVDIEEFTDLQHELQVVQDWLAGPLLRVAVSEGGPRTTVALSMPRAVVDGSAYIALYKRLWSIYTDLSLGRSVPAHLIAGGLASPSLDTRTQEGFTEEELTGFLASRAAEREAVPSVLPARGREPGTFGVVRLELDERRTRRFVDHAHAAGLSVHSLICGVLLTAARAFLAPSSSGPVTLACVSAVDMRARISPPIEPESVQSSASSSTATLAVAESPDPVALGRAVAEKLRADLDARVPDLELATIPRLTDATVPRLPTLIVTNLHKIPSPTLPEGLAVSGWRILPLVDTPVPLATVTRFGGRLAIDLPYSRRWYDDETMRRFMSAASEVFDEILARETAQG</sequence>
<comment type="similarity">
    <text evidence="4">Belongs to the acyltransferase PapA5 family.</text>
</comment>
<comment type="catalytic activity">
    <reaction evidence="1">
        <text>2 a mycocerosyl-[mycocerosic acid synthase] + a phthiocerol = a dimycocerosyl phthiocerol + 2 holo-[mycocerosic acid synthase].</text>
        <dbReference type="EC" id="2.3.1.282"/>
    </reaction>
</comment>
<protein>
    <recommendedName>
        <fullName evidence="6">Phthiocerol/phthiodiolone dimycocerosyl transferase</fullName>
        <ecNumber evidence="5">2.3.1.282</ecNumber>
    </recommendedName>
    <alternativeName>
        <fullName evidence="11">Acyltransferase PapA5</fullName>
    </alternativeName>
    <alternativeName>
        <fullName evidence="9">Phthiocerol/phthiodiolone O-acyltransferase</fullName>
    </alternativeName>
    <alternativeName>
        <fullName evidence="10">Polyketide synthase-associated protein A5</fullName>
    </alternativeName>
</protein>
<evidence type="ECO:0000256" key="6">
    <source>
        <dbReference type="ARBA" id="ARBA00013449"/>
    </source>
</evidence>